<feature type="compositionally biased region" description="Basic and acidic residues" evidence="1">
    <location>
        <begin position="153"/>
        <end position="170"/>
    </location>
</feature>
<feature type="compositionally biased region" description="Acidic residues" evidence="1">
    <location>
        <begin position="183"/>
        <end position="192"/>
    </location>
</feature>
<dbReference type="PANTHER" id="PTHR33701">
    <property type="entry name" value="TRANSMEMBRANE PROTEIN"/>
    <property type="match status" value="1"/>
</dbReference>
<dbReference type="Proteomes" id="UP000188268">
    <property type="component" value="Unassembled WGS sequence"/>
</dbReference>
<keyword evidence="3" id="KW-1185">Reference proteome</keyword>
<proteinExistence type="predicted"/>
<dbReference type="PANTHER" id="PTHR33701:SF2">
    <property type="entry name" value="TRANSMEMBRANE PROTEIN"/>
    <property type="match status" value="1"/>
</dbReference>
<feature type="region of interest" description="Disordered" evidence="1">
    <location>
        <begin position="75"/>
        <end position="192"/>
    </location>
</feature>
<evidence type="ECO:0000256" key="1">
    <source>
        <dbReference type="SAM" id="MobiDB-lite"/>
    </source>
</evidence>
<evidence type="ECO:0000313" key="2">
    <source>
        <dbReference type="EMBL" id="OMO72659.1"/>
    </source>
</evidence>
<name>A0A1R3HQI7_COCAP</name>
<feature type="compositionally biased region" description="Low complexity" evidence="1">
    <location>
        <begin position="81"/>
        <end position="102"/>
    </location>
</feature>
<dbReference type="OrthoDB" id="1939750at2759"/>
<dbReference type="Gramene" id="OMO72659">
    <property type="protein sequence ID" value="OMO72659"/>
    <property type="gene ID" value="CCACVL1_17668"/>
</dbReference>
<organism evidence="2 3">
    <name type="scientific">Corchorus capsularis</name>
    <name type="common">Jute</name>
    <dbReference type="NCBI Taxonomy" id="210143"/>
    <lineage>
        <taxon>Eukaryota</taxon>
        <taxon>Viridiplantae</taxon>
        <taxon>Streptophyta</taxon>
        <taxon>Embryophyta</taxon>
        <taxon>Tracheophyta</taxon>
        <taxon>Spermatophyta</taxon>
        <taxon>Magnoliopsida</taxon>
        <taxon>eudicotyledons</taxon>
        <taxon>Gunneridae</taxon>
        <taxon>Pentapetalae</taxon>
        <taxon>rosids</taxon>
        <taxon>malvids</taxon>
        <taxon>Malvales</taxon>
        <taxon>Malvaceae</taxon>
        <taxon>Grewioideae</taxon>
        <taxon>Apeibeae</taxon>
        <taxon>Corchorus</taxon>
    </lineage>
</organism>
<feature type="compositionally biased region" description="Polar residues" evidence="1">
    <location>
        <begin position="171"/>
        <end position="181"/>
    </location>
</feature>
<dbReference type="AlphaFoldDB" id="A0A1R3HQI7"/>
<accession>A0A1R3HQI7</accession>
<sequence length="250" mass="27772">MEKDEGLRTVECLRGRLLAERQASKSAKEDAQVMGNKLIELENKLREETKLRTKAEKRLKFLRKKLESLNIILPSLEESEQSSSSENCAVSCVSSTSSTSVSKETEESNSKSQNAVPEISKEMEENASSTCTSIKEFEIPLNIEENSNSPKSAKSDTTKDSSHADPKIDDTSSSSLKASTMENENEDDDYVDDSLALVPMEQPETKQVAPEIKIPSKSIGEVLDTLKHARESIQSSMELRRRQMIRVGPS</sequence>
<gene>
    <name evidence="2" type="ORF">CCACVL1_17668</name>
</gene>
<dbReference type="STRING" id="210143.A0A1R3HQI7"/>
<dbReference type="EMBL" id="AWWV01011403">
    <property type="protein sequence ID" value="OMO72659.1"/>
    <property type="molecule type" value="Genomic_DNA"/>
</dbReference>
<protein>
    <submittedName>
        <fullName evidence="2">Uncharacterized protein</fullName>
    </submittedName>
</protein>
<reference evidence="2 3" key="1">
    <citation type="submission" date="2013-09" db="EMBL/GenBank/DDBJ databases">
        <title>Corchorus capsularis genome sequencing.</title>
        <authorList>
            <person name="Alam M."/>
            <person name="Haque M.S."/>
            <person name="Islam M.S."/>
            <person name="Emdad E.M."/>
            <person name="Islam M.M."/>
            <person name="Ahmed B."/>
            <person name="Halim A."/>
            <person name="Hossen Q.M.M."/>
            <person name="Hossain M.Z."/>
            <person name="Ahmed R."/>
            <person name="Khan M.M."/>
            <person name="Islam R."/>
            <person name="Rashid M.M."/>
            <person name="Khan S.A."/>
            <person name="Rahman M.S."/>
            <person name="Alam M."/>
        </authorList>
    </citation>
    <scope>NUCLEOTIDE SEQUENCE [LARGE SCALE GENOMIC DNA]</scope>
    <source>
        <strain evidence="3">cv. CVL-1</strain>
        <tissue evidence="2">Whole seedling</tissue>
    </source>
</reference>
<comment type="caution">
    <text evidence="2">The sequence shown here is derived from an EMBL/GenBank/DDBJ whole genome shotgun (WGS) entry which is preliminary data.</text>
</comment>
<evidence type="ECO:0000313" key="3">
    <source>
        <dbReference type="Proteomes" id="UP000188268"/>
    </source>
</evidence>
<dbReference type="OMA" id="CLRGRLI"/>